<evidence type="ECO:0000313" key="3">
    <source>
        <dbReference type="Proteomes" id="UP000070133"/>
    </source>
</evidence>
<keyword evidence="3" id="KW-1185">Reference proteome</keyword>
<name>A0A139H5H1_9PEZI</name>
<protein>
    <submittedName>
        <fullName evidence="2">Uncharacterized protein</fullName>
    </submittedName>
</protein>
<feature type="compositionally biased region" description="Basic residues" evidence="1">
    <location>
        <begin position="92"/>
        <end position="106"/>
    </location>
</feature>
<accession>A0A139H5H1</accession>
<comment type="caution">
    <text evidence="2">The sequence shown here is derived from an EMBL/GenBank/DDBJ whole genome shotgun (WGS) entry which is preliminary data.</text>
</comment>
<organism evidence="2 3">
    <name type="scientific">Pseudocercospora eumusae</name>
    <dbReference type="NCBI Taxonomy" id="321146"/>
    <lineage>
        <taxon>Eukaryota</taxon>
        <taxon>Fungi</taxon>
        <taxon>Dikarya</taxon>
        <taxon>Ascomycota</taxon>
        <taxon>Pezizomycotina</taxon>
        <taxon>Dothideomycetes</taxon>
        <taxon>Dothideomycetidae</taxon>
        <taxon>Mycosphaerellales</taxon>
        <taxon>Mycosphaerellaceae</taxon>
        <taxon>Pseudocercospora</taxon>
    </lineage>
</organism>
<dbReference type="Proteomes" id="UP000070133">
    <property type="component" value="Unassembled WGS sequence"/>
</dbReference>
<evidence type="ECO:0000313" key="2">
    <source>
        <dbReference type="EMBL" id="KXS97684.1"/>
    </source>
</evidence>
<proteinExistence type="predicted"/>
<evidence type="ECO:0000256" key="1">
    <source>
        <dbReference type="SAM" id="MobiDB-lite"/>
    </source>
</evidence>
<reference evidence="2 3" key="1">
    <citation type="submission" date="2015-07" db="EMBL/GenBank/DDBJ databases">
        <title>Comparative genomics of the Sigatoka disease complex on banana suggests a link between parallel evolutionary changes in Pseudocercospora fijiensis and Pseudocercospora eumusae and increased virulence on the banana host.</title>
        <authorList>
            <person name="Chang T.-C."/>
            <person name="Salvucci A."/>
            <person name="Crous P.W."/>
            <person name="Stergiopoulos I."/>
        </authorList>
    </citation>
    <scope>NUCLEOTIDE SEQUENCE [LARGE SCALE GENOMIC DNA]</scope>
    <source>
        <strain evidence="2 3">CBS 114824</strain>
    </source>
</reference>
<dbReference type="AlphaFoldDB" id="A0A139H5H1"/>
<dbReference type="EMBL" id="LFZN01000136">
    <property type="protein sequence ID" value="KXS97684.1"/>
    <property type="molecule type" value="Genomic_DNA"/>
</dbReference>
<gene>
    <name evidence="2" type="ORF">AC578_1481</name>
</gene>
<feature type="region of interest" description="Disordered" evidence="1">
    <location>
        <begin position="80"/>
        <end position="106"/>
    </location>
</feature>
<sequence length="377" mass="41223">MSTVIITSATSNTCGSAPLYSVGEDIIPNRPSNTDTMKLPSSLSFHRQQLQATTPLACQQSQTISFTHKSLRSIRKPSSRLERPYCSVSGPSRKHSIHTGGKGKKLVPRTQHILSTTPVNNPISRLTSPGKTLPCILHGIQDPSHRAFMLPDRVLSGALRDLTAVIDGPFLMADDGKMGSKSDPDAQSASILAMDELVTAGLNIDMATVAHMHQMLIGSCKDTEPKGSRWRAESICFSVGPEEAASQYRHAQPDAQMVTPSTRKAGDAPEQQPYLRLHEHLNRNEATMLSRQTRNDQADQALERRIAPATRNTPGSLLCQLRRMMLSGFFCLSWHPLCYFDGGYWDTNDPVFPTATKLGCARDLAASTDEHVGHTAP</sequence>